<evidence type="ECO:0000256" key="2">
    <source>
        <dbReference type="SAM" id="Phobius"/>
    </source>
</evidence>
<evidence type="ECO:0000313" key="3">
    <source>
        <dbReference type="EMBL" id="KNE64959.1"/>
    </source>
</evidence>
<sequence>MLFVREALEMSKDQWNNESMEAQCRPDCGHDDAHLSLPPPTDLGRIKIDLVPPLPLSPLLPLSIPPRPAGALYQPVERQLASARHDTGIMVALISTIRERGRGGNGAALVLVLALLVLAVAAGLVRTATVFEVYFDTVAWNETTEYNRAIDTTSPANAFKVTMTEKGYLVITDVGDQFRVILNGGGQGTHVDPRPHLVRQPTTRFKVAFTQPEFSKACYPLLAGPSTLLLRRSRPRSSGSSKFSISSHSWGERARTLSIRRRRRRPRRRQRCHPIPPLGTRRPRFSEIKVGAT</sequence>
<keyword evidence="4" id="KW-1185">Reference proteome</keyword>
<feature type="transmembrane region" description="Helical" evidence="2">
    <location>
        <begin position="106"/>
        <end position="125"/>
    </location>
</feature>
<evidence type="ECO:0000256" key="1">
    <source>
        <dbReference type="SAM" id="MobiDB-lite"/>
    </source>
</evidence>
<dbReference type="AlphaFoldDB" id="A0A0L0SRI9"/>
<protein>
    <submittedName>
        <fullName evidence="3">Uncharacterized protein</fullName>
    </submittedName>
</protein>
<organism evidence="3 4">
    <name type="scientific">Allomyces macrogynus (strain ATCC 38327)</name>
    <name type="common">Allomyces javanicus var. macrogynus</name>
    <dbReference type="NCBI Taxonomy" id="578462"/>
    <lineage>
        <taxon>Eukaryota</taxon>
        <taxon>Fungi</taxon>
        <taxon>Fungi incertae sedis</taxon>
        <taxon>Blastocladiomycota</taxon>
        <taxon>Blastocladiomycetes</taxon>
        <taxon>Blastocladiales</taxon>
        <taxon>Blastocladiaceae</taxon>
        <taxon>Allomyces</taxon>
    </lineage>
</organism>
<feature type="region of interest" description="Disordered" evidence="1">
    <location>
        <begin position="256"/>
        <end position="293"/>
    </location>
</feature>
<accession>A0A0L0SRI9</accession>
<feature type="compositionally biased region" description="Basic residues" evidence="1">
    <location>
        <begin position="258"/>
        <end position="272"/>
    </location>
</feature>
<keyword evidence="2" id="KW-0812">Transmembrane</keyword>
<gene>
    <name evidence="3" type="ORF">AMAG_10623</name>
</gene>
<name>A0A0L0SRI9_ALLM3</name>
<dbReference type="VEuPathDB" id="FungiDB:AMAG_10623"/>
<evidence type="ECO:0000313" key="4">
    <source>
        <dbReference type="Proteomes" id="UP000054350"/>
    </source>
</evidence>
<keyword evidence="2" id="KW-0472">Membrane</keyword>
<dbReference type="Proteomes" id="UP000054350">
    <property type="component" value="Unassembled WGS sequence"/>
</dbReference>
<keyword evidence="2" id="KW-1133">Transmembrane helix</keyword>
<reference evidence="3 4" key="1">
    <citation type="submission" date="2009-11" db="EMBL/GenBank/DDBJ databases">
        <title>Annotation of Allomyces macrogynus ATCC 38327.</title>
        <authorList>
            <consortium name="The Broad Institute Genome Sequencing Platform"/>
            <person name="Russ C."/>
            <person name="Cuomo C."/>
            <person name="Burger G."/>
            <person name="Gray M.W."/>
            <person name="Holland P.W.H."/>
            <person name="King N."/>
            <person name="Lang F.B.F."/>
            <person name="Roger A.J."/>
            <person name="Ruiz-Trillo I."/>
            <person name="Young S.K."/>
            <person name="Zeng Q."/>
            <person name="Gargeya S."/>
            <person name="Fitzgerald M."/>
            <person name="Haas B."/>
            <person name="Abouelleil A."/>
            <person name="Alvarado L."/>
            <person name="Arachchi H.M."/>
            <person name="Berlin A."/>
            <person name="Chapman S.B."/>
            <person name="Gearin G."/>
            <person name="Goldberg J."/>
            <person name="Griggs A."/>
            <person name="Gujja S."/>
            <person name="Hansen M."/>
            <person name="Heiman D."/>
            <person name="Howarth C."/>
            <person name="Larimer J."/>
            <person name="Lui A."/>
            <person name="MacDonald P.J.P."/>
            <person name="McCowen C."/>
            <person name="Montmayeur A."/>
            <person name="Murphy C."/>
            <person name="Neiman D."/>
            <person name="Pearson M."/>
            <person name="Priest M."/>
            <person name="Roberts A."/>
            <person name="Saif S."/>
            <person name="Shea T."/>
            <person name="Sisk P."/>
            <person name="Stolte C."/>
            <person name="Sykes S."/>
            <person name="Wortman J."/>
            <person name="Nusbaum C."/>
            <person name="Birren B."/>
        </authorList>
    </citation>
    <scope>NUCLEOTIDE SEQUENCE [LARGE SCALE GENOMIC DNA]</scope>
    <source>
        <strain evidence="3 4">ATCC 38327</strain>
    </source>
</reference>
<reference evidence="4" key="2">
    <citation type="submission" date="2009-11" db="EMBL/GenBank/DDBJ databases">
        <title>The Genome Sequence of Allomyces macrogynus strain ATCC 38327.</title>
        <authorList>
            <consortium name="The Broad Institute Genome Sequencing Platform"/>
            <person name="Russ C."/>
            <person name="Cuomo C."/>
            <person name="Shea T."/>
            <person name="Young S.K."/>
            <person name="Zeng Q."/>
            <person name="Koehrsen M."/>
            <person name="Haas B."/>
            <person name="Borodovsky M."/>
            <person name="Guigo R."/>
            <person name="Alvarado L."/>
            <person name="Berlin A."/>
            <person name="Borenstein D."/>
            <person name="Chen Z."/>
            <person name="Engels R."/>
            <person name="Freedman E."/>
            <person name="Gellesch M."/>
            <person name="Goldberg J."/>
            <person name="Griggs A."/>
            <person name="Gujja S."/>
            <person name="Heiman D."/>
            <person name="Hepburn T."/>
            <person name="Howarth C."/>
            <person name="Jen D."/>
            <person name="Larson L."/>
            <person name="Lewis B."/>
            <person name="Mehta T."/>
            <person name="Park D."/>
            <person name="Pearson M."/>
            <person name="Roberts A."/>
            <person name="Saif S."/>
            <person name="Shenoy N."/>
            <person name="Sisk P."/>
            <person name="Stolte C."/>
            <person name="Sykes S."/>
            <person name="Walk T."/>
            <person name="White J."/>
            <person name="Yandava C."/>
            <person name="Burger G."/>
            <person name="Gray M.W."/>
            <person name="Holland P.W.H."/>
            <person name="King N."/>
            <person name="Lang F.B.F."/>
            <person name="Roger A.J."/>
            <person name="Ruiz-Trillo I."/>
            <person name="Lander E."/>
            <person name="Nusbaum C."/>
        </authorList>
    </citation>
    <scope>NUCLEOTIDE SEQUENCE [LARGE SCALE GENOMIC DNA]</scope>
    <source>
        <strain evidence="4">ATCC 38327</strain>
    </source>
</reference>
<dbReference type="EMBL" id="GG745346">
    <property type="protein sequence ID" value="KNE64959.1"/>
    <property type="molecule type" value="Genomic_DNA"/>
</dbReference>
<proteinExistence type="predicted"/>